<accession>A0A449B596</accession>
<evidence type="ECO:0000259" key="11">
    <source>
        <dbReference type="PROSITE" id="PS50990"/>
    </source>
</evidence>
<keyword evidence="8" id="KW-0080">Bacteriocin transport</keyword>
<sequence length="684" mass="80218">MKINKQIDIKDCAISILQYIIRKKQKINVDENYLKANVNYGENGINGTTLIHWADKFGIKIVGTNGDTNAFFSLDKKEFPIIVLINNNGLQHYVILEKIKGDFFYINDPANGKINKLKSKDFEKLFLNIAFFITEVSEMSKDKVFKLEDKINKLLPKKTDVYILLFIAVLNNFLIFGSTFFIKIVFEYIIPNLAKNTLFIVAFIFIWINLLRFTNQYIKNIIVKKITNKIELNIHNEFFKKISNSYHNQLSKINTVDFYKRLGFINQIANNQSNFAYSILNQIITIIVSFFLLIWINYKLFIIVSICTFFLLIINSIYQYYINNTYNKFVYSSIRKTKDEIDIINLRNQIYNTDIRDYLSYKLKNAFYDFKNNEYKFSNIQNNNLLINNLIIGNIGILIISISTIMIINNKFNSSDLMLFLTSSNFFTNPLLEISGIIMTRMLIKKHIHQLNYIFNFIEKDYKNGITINKIKNIKINNLSFQYELGKNIININEFFINKNIQLTGKNGSGKSTFCNILVGNIINFLGTYSINEVSFENINKEAFLNSCCYISTNDFIPNDNILNLISLNQNDYKKEFFNNIEKYNLGNLFSKFKININSEINDSGKNISNGQKQFINLLKLFIKKYKLIILDEAFESIDIENFNLIKEMIKKYQNEAFFVEISHSKKYIFEENEVNFEKINSCR</sequence>
<dbReference type="InterPro" id="IPR027417">
    <property type="entry name" value="P-loop_NTPase"/>
</dbReference>
<evidence type="ECO:0000313" key="12">
    <source>
        <dbReference type="EMBL" id="VEU75698.1"/>
    </source>
</evidence>
<feature type="transmembrane region" description="Helical" evidence="9">
    <location>
        <begin position="427"/>
        <end position="444"/>
    </location>
</feature>
<dbReference type="GO" id="GO:0005886">
    <property type="term" value="C:plasma membrane"/>
    <property type="evidence" value="ECO:0007669"/>
    <property type="project" value="UniProtKB-SubCell"/>
</dbReference>
<feature type="transmembrane region" description="Helical" evidence="9">
    <location>
        <begin position="275"/>
        <end position="296"/>
    </location>
</feature>
<evidence type="ECO:0000256" key="1">
    <source>
        <dbReference type="ARBA" id="ARBA00004651"/>
    </source>
</evidence>
<feature type="domain" description="ABC transmembrane type-1" evidence="10">
    <location>
        <begin position="163"/>
        <end position="443"/>
    </location>
</feature>
<keyword evidence="5" id="KW-0653">Protein transport</keyword>
<feature type="transmembrane region" description="Helical" evidence="9">
    <location>
        <begin position="161"/>
        <end position="186"/>
    </location>
</feature>
<dbReference type="PROSITE" id="PS50990">
    <property type="entry name" value="PEPTIDASE_C39"/>
    <property type="match status" value="1"/>
</dbReference>
<organism evidence="12 13">
    <name type="scientific">Mycoplasmopsis maculosa</name>
    <dbReference type="NCBI Taxonomy" id="114885"/>
    <lineage>
        <taxon>Bacteria</taxon>
        <taxon>Bacillati</taxon>
        <taxon>Mycoplasmatota</taxon>
        <taxon>Mycoplasmoidales</taxon>
        <taxon>Metamycoplasmataceae</taxon>
        <taxon>Mycoplasmopsis</taxon>
    </lineage>
</organism>
<dbReference type="InterPro" id="IPR036640">
    <property type="entry name" value="ABC1_TM_sf"/>
</dbReference>
<dbReference type="GO" id="GO:0034040">
    <property type="term" value="F:ATPase-coupled lipid transmembrane transporter activity"/>
    <property type="evidence" value="ECO:0007669"/>
    <property type="project" value="TreeGrafter"/>
</dbReference>
<keyword evidence="12" id="KW-0067">ATP-binding</keyword>
<evidence type="ECO:0000259" key="10">
    <source>
        <dbReference type="PROSITE" id="PS50929"/>
    </source>
</evidence>
<dbReference type="GO" id="GO:0008234">
    <property type="term" value="F:cysteine-type peptidase activity"/>
    <property type="evidence" value="ECO:0007669"/>
    <property type="project" value="UniProtKB-KW"/>
</dbReference>
<keyword evidence="6 9" id="KW-1133">Transmembrane helix</keyword>
<dbReference type="InterPro" id="IPR003439">
    <property type="entry name" value="ABC_transporter-like_ATP-bd"/>
</dbReference>
<keyword evidence="4" id="KW-0788">Thiol protease</keyword>
<protein>
    <submittedName>
        <fullName evidence="12">ABC transporter ATP-binding protein</fullName>
        <ecNumber evidence="12">3.4.22.-</ecNumber>
    </submittedName>
</protein>
<feature type="transmembrane region" description="Helical" evidence="9">
    <location>
        <begin position="302"/>
        <end position="322"/>
    </location>
</feature>
<dbReference type="Gene3D" id="3.90.70.10">
    <property type="entry name" value="Cysteine proteinases"/>
    <property type="match status" value="1"/>
</dbReference>
<dbReference type="Pfam" id="PF03412">
    <property type="entry name" value="Peptidase_C39"/>
    <property type="match status" value="1"/>
</dbReference>
<dbReference type="OrthoDB" id="403954at2"/>
<proteinExistence type="inferred from homology"/>
<dbReference type="PROSITE" id="PS50929">
    <property type="entry name" value="ABC_TM1F"/>
    <property type="match status" value="1"/>
</dbReference>
<feature type="transmembrane region" description="Helical" evidence="9">
    <location>
        <begin position="198"/>
        <end position="215"/>
    </location>
</feature>
<dbReference type="EC" id="3.4.22.-" evidence="12"/>
<dbReference type="SUPFAM" id="SSF52540">
    <property type="entry name" value="P-loop containing nucleoside triphosphate hydrolases"/>
    <property type="match status" value="1"/>
</dbReference>
<evidence type="ECO:0000256" key="9">
    <source>
        <dbReference type="SAM" id="Phobius"/>
    </source>
</evidence>
<evidence type="ECO:0000256" key="6">
    <source>
        <dbReference type="ARBA" id="ARBA00022989"/>
    </source>
</evidence>
<dbReference type="GO" id="GO:0006508">
    <property type="term" value="P:proteolysis"/>
    <property type="evidence" value="ECO:0007669"/>
    <property type="project" value="InterPro"/>
</dbReference>
<dbReference type="RefSeq" id="WP_129647022.1">
    <property type="nucleotide sequence ID" value="NZ_LR215037.1"/>
</dbReference>
<dbReference type="GO" id="GO:0043213">
    <property type="term" value="P:bacteriocin transport"/>
    <property type="evidence" value="ECO:0007669"/>
    <property type="project" value="UniProtKB-KW"/>
</dbReference>
<keyword evidence="4" id="KW-0645">Protease</keyword>
<dbReference type="GO" id="GO:0140359">
    <property type="term" value="F:ABC-type transporter activity"/>
    <property type="evidence" value="ECO:0007669"/>
    <property type="project" value="InterPro"/>
</dbReference>
<dbReference type="Gene3D" id="3.40.50.300">
    <property type="entry name" value="P-loop containing nucleotide triphosphate hydrolases"/>
    <property type="match status" value="1"/>
</dbReference>
<evidence type="ECO:0000256" key="5">
    <source>
        <dbReference type="ARBA" id="ARBA00022927"/>
    </source>
</evidence>
<keyword evidence="13" id="KW-1185">Reference proteome</keyword>
<dbReference type="GO" id="GO:0015031">
    <property type="term" value="P:protein transport"/>
    <property type="evidence" value="ECO:0007669"/>
    <property type="project" value="UniProtKB-KW"/>
</dbReference>
<dbReference type="Proteomes" id="UP000290243">
    <property type="component" value="Chromosome"/>
</dbReference>
<evidence type="ECO:0000256" key="7">
    <source>
        <dbReference type="ARBA" id="ARBA00023136"/>
    </source>
</evidence>
<dbReference type="InterPro" id="IPR011527">
    <property type="entry name" value="ABC1_TM_dom"/>
</dbReference>
<dbReference type="EMBL" id="LR215037">
    <property type="protein sequence ID" value="VEU75698.1"/>
    <property type="molecule type" value="Genomic_DNA"/>
</dbReference>
<evidence type="ECO:0000256" key="8">
    <source>
        <dbReference type="ARBA" id="ARBA00043264"/>
    </source>
</evidence>
<keyword evidence="12" id="KW-0378">Hydrolase</keyword>
<dbReference type="AlphaFoldDB" id="A0A449B596"/>
<keyword evidence="5" id="KW-0813">Transport</keyword>
<dbReference type="InterPro" id="IPR005074">
    <property type="entry name" value="Peptidase_C39"/>
</dbReference>
<feature type="domain" description="Peptidase C39" evidence="11">
    <location>
        <begin position="6"/>
        <end position="133"/>
    </location>
</feature>
<dbReference type="KEGG" id="mmau:NCTC10168_00630"/>
<comment type="similarity">
    <text evidence="2">Belongs to the ABC transporter superfamily.</text>
</comment>
<dbReference type="SUPFAM" id="SSF90123">
    <property type="entry name" value="ABC transporter transmembrane region"/>
    <property type="match status" value="1"/>
</dbReference>
<dbReference type="NCBIfam" id="NF045998">
    <property type="entry name" value="cleave_ABC_plasm"/>
    <property type="match status" value="1"/>
</dbReference>
<evidence type="ECO:0000256" key="4">
    <source>
        <dbReference type="ARBA" id="ARBA00022807"/>
    </source>
</evidence>
<dbReference type="GO" id="GO:0016887">
    <property type="term" value="F:ATP hydrolysis activity"/>
    <property type="evidence" value="ECO:0007669"/>
    <property type="project" value="InterPro"/>
</dbReference>
<keyword evidence="12" id="KW-0547">Nucleotide-binding</keyword>
<dbReference type="Gene3D" id="1.20.1560.10">
    <property type="entry name" value="ABC transporter type 1, transmembrane domain"/>
    <property type="match status" value="1"/>
</dbReference>
<evidence type="ECO:0000256" key="2">
    <source>
        <dbReference type="ARBA" id="ARBA00005417"/>
    </source>
</evidence>
<keyword evidence="7 9" id="KW-0472">Membrane</keyword>
<keyword evidence="3 9" id="KW-0812">Transmembrane</keyword>
<reference evidence="12 13" key="1">
    <citation type="submission" date="2019-01" db="EMBL/GenBank/DDBJ databases">
        <authorList>
            <consortium name="Pathogen Informatics"/>
        </authorList>
    </citation>
    <scope>NUCLEOTIDE SEQUENCE [LARGE SCALE GENOMIC DNA]</scope>
    <source>
        <strain evidence="12 13">NCTC10168</strain>
    </source>
</reference>
<evidence type="ECO:0000256" key="3">
    <source>
        <dbReference type="ARBA" id="ARBA00022692"/>
    </source>
</evidence>
<dbReference type="Pfam" id="PF00005">
    <property type="entry name" value="ABC_tran"/>
    <property type="match status" value="1"/>
</dbReference>
<comment type="subcellular location">
    <subcellularLocation>
        <location evidence="1">Cell membrane</location>
        <topology evidence="1">Multi-pass membrane protein</topology>
    </subcellularLocation>
</comment>
<dbReference type="PANTHER" id="PTHR24221">
    <property type="entry name" value="ATP-BINDING CASSETTE SUB-FAMILY B"/>
    <property type="match status" value="1"/>
</dbReference>
<feature type="transmembrane region" description="Helical" evidence="9">
    <location>
        <begin position="385"/>
        <end position="407"/>
    </location>
</feature>
<dbReference type="InterPro" id="IPR039421">
    <property type="entry name" value="Type_1_exporter"/>
</dbReference>
<dbReference type="GO" id="GO:0005524">
    <property type="term" value="F:ATP binding"/>
    <property type="evidence" value="ECO:0007669"/>
    <property type="project" value="UniProtKB-KW"/>
</dbReference>
<evidence type="ECO:0000313" key="13">
    <source>
        <dbReference type="Proteomes" id="UP000290243"/>
    </source>
</evidence>
<dbReference type="PANTHER" id="PTHR24221:SF654">
    <property type="entry name" value="ATP-BINDING CASSETTE SUB-FAMILY B MEMBER 6"/>
    <property type="match status" value="1"/>
</dbReference>
<name>A0A449B596_9BACT</name>
<gene>
    <name evidence="12" type="primary">lagD</name>
    <name evidence="12" type="ORF">NCTC10168_00630</name>
</gene>